<sequence length="281" mass="31133">MKNILYIYIAVAFLSSCVNEREVAPIMDPTTKPLVTISTDDDLTSVSEGDVFTFNVMTSKLMKENIAFSYKESEGNASVEGMDFDVSSGVLAPYAFETTFTLEIPMDNFPQETTKLAIEIGSYELADTWQFSPESEPYMVDVDVKNVNDPDALTIGVIWDDPEHVTDFDVLVEAEDQGSWSNQGATGANPEIDTSIRSDYGDDTDDTYLVGLDPYDVPDGDISFKVHVGYPNGDVEIFEGTFNKADLSTYIADDFTAFGSTMYRILRVVQTGNTYDVTFTF</sequence>
<protein>
    <submittedName>
        <fullName evidence="1">Uncharacterized protein</fullName>
    </submittedName>
</protein>
<name>A0A1M6R5I2_REIAG</name>
<dbReference type="Proteomes" id="UP000184474">
    <property type="component" value="Unassembled WGS sequence"/>
</dbReference>
<gene>
    <name evidence="1" type="ORF">SAMN04488028_10447</name>
</gene>
<evidence type="ECO:0000313" key="2">
    <source>
        <dbReference type="Proteomes" id="UP000184474"/>
    </source>
</evidence>
<proteinExistence type="predicted"/>
<dbReference type="STRING" id="156994.SAMN04488028_10447"/>
<reference evidence="2" key="1">
    <citation type="submission" date="2016-11" db="EMBL/GenBank/DDBJ databases">
        <authorList>
            <person name="Varghese N."/>
            <person name="Submissions S."/>
        </authorList>
    </citation>
    <scope>NUCLEOTIDE SEQUENCE [LARGE SCALE GENOMIC DNA]</scope>
    <source>
        <strain evidence="2">DSM 26134</strain>
    </source>
</reference>
<dbReference type="EMBL" id="FRAA01000004">
    <property type="protein sequence ID" value="SHK27745.1"/>
    <property type="molecule type" value="Genomic_DNA"/>
</dbReference>
<accession>A0A1M6R5I2</accession>
<organism evidence="1 2">
    <name type="scientific">Reichenbachiella agariperforans</name>
    <dbReference type="NCBI Taxonomy" id="156994"/>
    <lineage>
        <taxon>Bacteria</taxon>
        <taxon>Pseudomonadati</taxon>
        <taxon>Bacteroidota</taxon>
        <taxon>Cytophagia</taxon>
        <taxon>Cytophagales</taxon>
        <taxon>Reichenbachiellaceae</taxon>
        <taxon>Reichenbachiella</taxon>
    </lineage>
</organism>
<dbReference type="RefSeq" id="WP_073122654.1">
    <property type="nucleotide sequence ID" value="NZ_FRAA01000004.1"/>
</dbReference>
<dbReference type="InterPro" id="IPR038081">
    <property type="entry name" value="CalX-like_sf"/>
</dbReference>
<evidence type="ECO:0000313" key="1">
    <source>
        <dbReference type="EMBL" id="SHK27745.1"/>
    </source>
</evidence>
<dbReference type="SUPFAM" id="SSF141072">
    <property type="entry name" value="CalX-like"/>
    <property type="match status" value="1"/>
</dbReference>
<keyword evidence="2" id="KW-1185">Reference proteome</keyword>
<dbReference type="PROSITE" id="PS51257">
    <property type="entry name" value="PROKAR_LIPOPROTEIN"/>
    <property type="match status" value="1"/>
</dbReference>
<dbReference type="AlphaFoldDB" id="A0A1M6R5I2"/>